<keyword evidence="3" id="KW-1185">Reference proteome</keyword>
<accession>A0ABW3B3Z4</accession>
<evidence type="ECO:0000313" key="3">
    <source>
        <dbReference type="Proteomes" id="UP001597012"/>
    </source>
</evidence>
<feature type="chain" id="PRO_5045889894" evidence="1">
    <location>
        <begin position="22"/>
        <end position="303"/>
    </location>
</feature>
<proteinExistence type="predicted"/>
<organism evidence="2 3">
    <name type="scientific">Maribacter chungangensis</name>
    <dbReference type="NCBI Taxonomy" id="1069117"/>
    <lineage>
        <taxon>Bacteria</taxon>
        <taxon>Pseudomonadati</taxon>
        <taxon>Bacteroidota</taxon>
        <taxon>Flavobacteriia</taxon>
        <taxon>Flavobacteriales</taxon>
        <taxon>Flavobacteriaceae</taxon>
        <taxon>Maribacter</taxon>
    </lineage>
</organism>
<comment type="caution">
    <text evidence="2">The sequence shown here is derived from an EMBL/GenBank/DDBJ whole genome shotgun (WGS) entry which is preliminary data.</text>
</comment>
<keyword evidence="1" id="KW-0732">Signal</keyword>
<sequence length="303" mass="34041">MRLCCMLLFVAVMGNAQSVFFEGHVVDSKTGNPIPYANLSFLNSLKGTSSDEDGHFYLEIPERFLDKKVHISSLGYKDTIALGSAVQLGKKVRMIEETYALDEVVVAQSLGDSQVMNPISSYSIKSGFSSAATPWVLALYFPNIGAAKKYLETITVFVRKEAKFKREFSKFRLRIYDVDPKTKKPSRDLVQKSIVLESDINKEFVSIDLAEMGIKIPREGIYIGLEWLFLPSNWYVNAYQHPLTNKPVSEDRFAPTFAAVYQKNQNFRTMVYGLGEWSDFAIKSPGNGESLVPAISIKVSKNK</sequence>
<evidence type="ECO:0000313" key="2">
    <source>
        <dbReference type="EMBL" id="MFD0798041.1"/>
    </source>
</evidence>
<reference evidence="3" key="1">
    <citation type="journal article" date="2019" name="Int. J. Syst. Evol. Microbiol.">
        <title>The Global Catalogue of Microorganisms (GCM) 10K type strain sequencing project: providing services to taxonomists for standard genome sequencing and annotation.</title>
        <authorList>
            <consortium name="The Broad Institute Genomics Platform"/>
            <consortium name="The Broad Institute Genome Sequencing Center for Infectious Disease"/>
            <person name="Wu L."/>
            <person name="Ma J."/>
        </authorList>
    </citation>
    <scope>NUCLEOTIDE SEQUENCE [LARGE SCALE GENOMIC DNA]</scope>
    <source>
        <strain evidence="3">CCUG 61948</strain>
    </source>
</reference>
<feature type="signal peptide" evidence="1">
    <location>
        <begin position="1"/>
        <end position="21"/>
    </location>
</feature>
<dbReference type="SUPFAM" id="SSF49464">
    <property type="entry name" value="Carboxypeptidase regulatory domain-like"/>
    <property type="match status" value="1"/>
</dbReference>
<evidence type="ECO:0000256" key="1">
    <source>
        <dbReference type="SAM" id="SignalP"/>
    </source>
</evidence>
<dbReference type="Gene3D" id="2.60.40.1120">
    <property type="entry name" value="Carboxypeptidase-like, regulatory domain"/>
    <property type="match status" value="1"/>
</dbReference>
<name>A0ABW3B3Z4_9FLAO</name>
<gene>
    <name evidence="2" type="ORF">ACFQZJ_11245</name>
</gene>
<protein>
    <submittedName>
        <fullName evidence="2">Carboxypeptidase-like regulatory domain-containing protein</fullName>
    </submittedName>
</protein>
<dbReference type="InterPro" id="IPR008969">
    <property type="entry name" value="CarboxyPept-like_regulatory"/>
</dbReference>
<dbReference type="RefSeq" id="WP_379934596.1">
    <property type="nucleotide sequence ID" value="NZ_JBHTHY010000007.1"/>
</dbReference>
<dbReference type="EMBL" id="JBHTHY010000007">
    <property type="protein sequence ID" value="MFD0798041.1"/>
    <property type="molecule type" value="Genomic_DNA"/>
</dbReference>
<dbReference type="Pfam" id="PF13715">
    <property type="entry name" value="CarbopepD_reg_2"/>
    <property type="match status" value="1"/>
</dbReference>
<dbReference type="Proteomes" id="UP001597012">
    <property type="component" value="Unassembled WGS sequence"/>
</dbReference>